<proteinExistence type="predicted"/>
<comment type="caution">
    <text evidence="1">The sequence shown here is derived from an EMBL/GenBank/DDBJ whole genome shotgun (WGS) entry which is preliminary data.</text>
</comment>
<sequence length="604" mass="64476">MRLSGESSTGVPLKATLICLLVMFSLFATSFAQGRFGQIGSDNDDVMRLVQIKDLMAGQGWFDLTQTRLGPDGGTLMHWSRLVDLPIMLLTWFFDLFLASDTALVWAYSVWPPLCVLGVLAGVYFGSVKLAGHQAALFCLALAGILLLGHYRFLPGAIDHHNMQLALMVLAIGLLADPRRGAVQMAWAGLATALSVAIGGEVYVFAGTICAFVALDWALTGQAARNGAIGFGAGLVAGLEACFFATIAPADYTRVACDALSSVSLLAGMVGGLGLAVAALLTSGRSLVLRCVALGLVGCAAGAVLLLTGPQCLSNPLSELSPQVRHLWLDQVNEARPVLAPSPAFLQDVPFRLGVMVVALIICGWRIWRRVNVRAHLLFLALIGAALALTFYQARFYAFGHVFAILPLGLWVADLYRQGKAKGEGSVVYLGALALSLPIVWGMPGLLLTQRNAEISLAARADNAACLGDELYTQLNSLPQGRILGSADFGPILLLRTRDSVLYGNYHRNAMGIEQAIQLILSRPGESQALLNDAGIAYVIACPSDPETRFMTQQDSEGLMARLNRGEVPSFLRAVPLPETRSGAATLYIVHPNWTDNSVDDDIS</sequence>
<organism evidence="1 2">
    <name type="scientific">Hyphomonas pacifica</name>
    <dbReference type="NCBI Taxonomy" id="1280941"/>
    <lineage>
        <taxon>Bacteria</taxon>
        <taxon>Pseudomonadati</taxon>
        <taxon>Pseudomonadota</taxon>
        <taxon>Alphaproteobacteria</taxon>
        <taxon>Hyphomonadales</taxon>
        <taxon>Hyphomonadaceae</taxon>
        <taxon>Hyphomonas</taxon>
    </lineage>
</organism>
<accession>A0A062U363</accession>
<keyword evidence="2" id="KW-1185">Reference proteome</keyword>
<dbReference type="Proteomes" id="UP000249123">
    <property type="component" value="Unassembled WGS sequence"/>
</dbReference>
<dbReference type="RefSeq" id="WP_034824028.1">
    <property type="nucleotide sequence ID" value="NZ_AWFA01000003.1"/>
</dbReference>
<protein>
    <submittedName>
        <fullName evidence="1">Uncharacterized protein</fullName>
    </submittedName>
</protein>
<gene>
    <name evidence="1" type="ORF">HY3_03100</name>
</gene>
<dbReference type="EMBL" id="AWFB01000034">
    <property type="protein sequence ID" value="RAN32327.1"/>
    <property type="molecule type" value="Genomic_DNA"/>
</dbReference>
<evidence type="ECO:0000313" key="2">
    <source>
        <dbReference type="Proteomes" id="UP000249123"/>
    </source>
</evidence>
<name>A0A062U363_9PROT</name>
<dbReference type="OrthoDB" id="1082056at2"/>
<evidence type="ECO:0000313" key="1">
    <source>
        <dbReference type="EMBL" id="RAN32327.1"/>
    </source>
</evidence>
<dbReference type="eggNOG" id="COG1287">
    <property type="taxonomic scope" value="Bacteria"/>
</dbReference>
<reference evidence="1 2" key="1">
    <citation type="submission" date="2013-04" db="EMBL/GenBank/DDBJ databases">
        <title>Hyphomonas sp. T24B3 Genome Sequencing.</title>
        <authorList>
            <person name="Lai Q."/>
            <person name="Shao Z."/>
        </authorList>
    </citation>
    <scope>NUCLEOTIDE SEQUENCE [LARGE SCALE GENOMIC DNA]</scope>
    <source>
        <strain evidence="1 2">T24B3</strain>
    </source>
</reference>
<dbReference type="AlphaFoldDB" id="A0A062U363"/>
<dbReference type="STRING" id="1280941.HY2_07265"/>